<dbReference type="InterPro" id="IPR002781">
    <property type="entry name" value="TM_pro_TauE-like"/>
</dbReference>
<evidence type="ECO:0000256" key="2">
    <source>
        <dbReference type="ARBA" id="ARBA00022692"/>
    </source>
</evidence>
<dbReference type="Proteomes" id="UP001139451">
    <property type="component" value="Unassembled WGS sequence"/>
</dbReference>
<accession>A0A9X2HKF5</accession>
<protein>
    <recommendedName>
        <fullName evidence="5">Probable membrane transporter protein</fullName>
    </recommendedName>
</protein>
<keyword evidence="3 5" id="KW-1133">Transmembrane helix</keyword>
<keyword evidence="2 5" id="KW-0812">Transmembrane</keyword>
<name>A0A9X2HKF5_9SPHN</name>
<dbReference type="PANTHER" id="PTHR43701:SF5">
    <property type="entry name" value="MEMBRANE TRANSPORTER PROTEIN-RELATED"/>
    <property type="match status" value="1"/>
</dbReference>
<feature type="transmembrane region" description="Helical" evidence="5">
    <location>
        <begin position="99"/>
        <end position="117"/>
    </location>
</feature>
<dbReference type="InterPro" id="IPR051598">
    <property type="entry name" value="TSUP/Inactive_protease-like"/>
</dbReference>
<gene>
    <name evidence="6" type="ORF">M9978_00200</name>
</gene>
<feature type="transmembrane region" description="Helical" evidence="5">
    <location>
        <begin position="37"/>
        <end position="63"/>
    </location>
</feature>
<sequence length="247" mass="25852">MHLDTLHLTLAACMFLGAMLYSTVGHAGASAYIALMALFGVPAATMRPTALVLNLIVASLGTFRYARAGLFRWRTLWPFLIGALPFAFLGGAIKLPGEVYRPIMGAVLLFSAARMLWPRELKAQTDWRDPPIPAGIAWGAAIGLLAGLTGTGGGIFLSPLLLFMAWSAPKPASGVTALFILANSASGLAGNFASVGHLPPELPIYAVAVLLGGLVGTTLGIRLPTTWILRALGLVLLVASAKLFGVY</sequence>
<comment type="caution">
    <text evidence="6">The sequence shown here is derived from an EMBL/GenBank/DDBJ whole genome shotgun (WGS) entry which is preliminary data.</text>
</comment>
<dbReference type="AlphaFoldDB" id="A0A9X2HKF5"/>
<comment type="subcellular location">
    <subcellularLocation>
        <location evidence="5">Cell membrane</location>
        <topology evidence="5">Multi-pass membrane protein</topology>
    </subcellularLocation>
    <subcellularLocation>
        <location evidence="1">Membrane</location>
        <topology evidence="1">Multi-pass membrane protein</topology>
    </subcellularLocation>
</comment>
<proteinExistence type="inferred from homology"/>
<feature type="transmembrane region" description="Helical" evidence="5">
    <location>
        <begin position="138"/>
        <end position="166"/>
    </location>
</feature>
<keyword evidence="4 5" id="KW-0472">Membrane</keyword>
<feature type="transmembrane region" description="Helical" evidence="5">
    <location>
        <begin position="75"/>
        <end position="93"/>
    </location>
</feature>
<organism evidence="6 7">
    <name type="scientific">Sphingomonas tagetis</name>
    <dbReference type="NCBI Taxonomy" id="2949092"/>
    <lineage>
        <taxon>Bacteria</taxon>
        <taxon>Pseudomonadati</taxon>
        <taxon>Pseudomonadota</taxon>
        <taxon>Alphaproteobacteria</taxon>
        <taxon>Sphingomonadales</taxon>
        <taxon>Sphingomonadaceae</taxon>
        <taxon>Sphingomonas</taxon>
    </lineage>
</organism>
<keyword evidence="7" id="KW-1185">Reference proteome</keyword>
<evidence type="ECO:0000256" key="3">
    <source>
        <dbReference type="ARBA" id="ARBA00022989"/>
    </source>
</evidence>
<evidence type="ECO:0000313" key="6">
    <source>
        <dbReference type="EMBL" id="MCP3728838.1"/>
    </source>
</evidence>
<evidence type="ECO:0000313" key="7">
    <source>
        <dbReference type="Proteomes" id="UP001139451"/>
    </source>
</evidence>
<dbReference type="RefSeq" id="WP_254290775.1">
    <property type="nucleotide sequence ID" value="NZ_JAMLDX010000001.1"/>
</dbReference>
<dbReference type="Pfam" id="PF01925">
    <property type="entry name" value="TauE"/>
    <property type="match status" value="1"/>
</dbReference>
<evidence type="ECO:0000256" key="1">
    <source>
        <dbReference type="ARBA" id="ARBA00004141"/>
    </source>
</evidence>
<evidence type="ECO:0000256" key="5">
    <source>
        <dbReference type="RuleBase" id="RU363041"/>
    </source>
</evidence>
<dbReference type="EMBL" id="JAMLDX010000001">
    <property type="protein sequence ID" value="MCP3728838.1"/>
    <property type="molecule type" value="Genomic_DNA"/>
</dbReference>
<feature type="transmembrane region" description="Helical" evidence="5">
    <location>
        <begin position="172"/>
        <end position="190"/>
    </location>
</feature>
<feature type="transmembrane region" description="Helical" evidence="5">
    <location>
        <begin position="227"/>
        <end position="245"/>
    </location>
</feature>
<reference evidence="6" key="1">
    <citation type="submission" date="2022-05" db="EMBL/GenBank/DDBJ databases">
        <title>Sphingomonas sp. strain MG17 Genome sequencing and assembly.</title>
        <authorList>
            <person name="Kim I."/>
        </authorList>
    </citation>
    <scope>NUCLEOTIDE SEQUENCE</scope>
    <source>
        <strain evidence="6">MG17</strain>
    </source>
</reference>
<evidence type="ECO:0000256" key="4">
    <source>
        <dbReference type="ARBA" id="ARBA00023136"/>
    </source>
</evidence>
<feature type="transmembrane region" description="Helical" evidence="5">
    <location>
        <begin position="202"/>
        <end position="221"/>
    </location>
</feature>
<dbReference type="GO" id="GO:0005886">
    <property type="term" value="C:plasma membrane"/>
    <property type="evidence" value="ECO:0007669"/>
    <property type="project" value="UniProtKB-SubCell"/>
</dbReference>
<keyword evidence="5" id="KW-1003">Cell membrane</keyword>
<comment type="similarity">
    <text evidence="5">Belongs to the 4-toluene sulfonate uptake permease (TSUP) (TC 2.A.102) family.</text>
</comment>
<dbReference type="PANTHER" id="PTHR43701">
    <property type="entry name" value="MEMBRANE TRANSPORTER PROTEIN MJ0441-RELATED"/>
    <property type="match status" value="1"/>
</dbReference>